<name>A0A914EIL0_9BILA</name>
<dbReference type="Gene3D" id="1.20.1070.10">
    <property type="entry name" value="Rhodopsin 7-helix transmembrane proteins"/>
    <property type="match status" value="1"/>
</dbReference>
<feature type="transmembrane region" description="Helical" evidence="1">
    <location>
        <begin position="107"/>
        <end position="134"/>
    </location>
</feature>
<dbReference type="PANTHER" id="PTHR23021:SF26">
    <property type="entry name" value="SERPENTINE RECEPTOR, CLASS T"/>
    <property type="match status" value="1"/>
</dbReference>
<feature type="transmembrane region" description="Helical" evidence="1">
    <location>
        <begin position="180"/>
        <end position="202"/>
    </location>
</feature>
<dbReference type="SUPFAM" id="SSF81321">
    <property type="entry name" value="Family A G protein-coupled receptor-like"/>
    <property type="match status" value="1"/>
</dbReference>
<evidence type="ECO:0000256" key="1">
    <source>
        <dbReference type="SAM" id="Phobius"/>
    </source>
</evidence>
<dbReference type="PANTHER" id="PTHR23021">
    <property type="entry name" value="SERPENTINE RECEPTOR, CLASS T"/>
    <property type="match status" value="1"/>
</dbReference>
<feature type="transmembrane region" description="Helical" evidence="1">
    <location>
        <begin position="154"/>
        <end position="174"/>
    </location>
</feature>
<protein>
    <submittedName>
        <fullName evidence="3">7TM GPCR serpentine receptor class x (Srx) domain-containing protein</fullName>
    </submittedName>
</protein>
<keyword evidence="1" id="KW-1133">Transmembrane helix</keyword>
<dbReference type="InterPro" id="IPR019425">
    <property type="entry name" value="7TM_GPCR_serpentine_rcpt_Srt"/>
</dbReference>
<sequence length="244" mass="27721">MIQGAMMIANSNFGYVISIIFGGLGSAVWLANIMLTLVLSINRFDALICPTFTSSLPIYKQNIYKALLLLTYTITILNFIFFMVPGFRIQLNITSYDSEQLATDLNINFMTTIIALCLLGIACVLYLIALVMLFLKRHMMQTGTNFVTTYEIRLFIQTVIICGCKSTITVLWTFYWPPTPLAYCIYFSAAILESGYNPYLYFAMNRTFRRQILDLILKKDTPRISAIIVTPRTRNSIEPTAVRA</sequence>
<feature type="transmembrane region" description="Helical" evidence="1">
    <location>
        <begin position="12"/>
        <end position="35"/>
    </location>
</feature>
<dbReference type="WBParaSite" id="ACRNAN_scaffold80.g10250.t1">
    <property type="protein sequence ID" value="ACRNAN_scaffold80.g10250.t1"/>
    <property type="gene ID" value="ACRNAN_scaffold80.g10250"/>
</dbReference>
<evidence type="ECO:0000313" key="2">
    <source>
        <dbReference type="Proteomes" id="UP000887540"/>
    </source>
</evidence>
<keyword evidence="1" id="KW-0812">Transmembrane</keyword>
<dbReference type="Proteomes" id="UP000887540">
    <property type="component" value="Unplaced"/>
</dbReference>
<organism evidence="2 3">
    <name type="scientific">Acrobeloides nanus</name>
    <dbReference type="NCBI Taxonomy" id="290746"/>
    <lineage>
        <taxon>Eukaryota</taxon>
        <taxon>Metazoa</taxon>
        <taxon>Ecdysozoa</taxon>
        <taxon>Nematoda</taxon>
        <taxon>Chromadorea</taxon>
        <taxon>Rhabditida</taxon>
        <taxon>Tylenchina</taxon>
        <taxon>Cephalobomorpha</taxon>
        <taxon>Cephaloboidea</taxon>
        <taxon>Cephalobidae</taxon>
        <taxon>Acrobeloides</taxon>
    </lineage>
</organism>
<keyword evidence="1" id="KW-0472">Membrane</keyword>
<reference evidence="3" key="1">
    <citation type="submission" date="2022-11" db="UniProtKB">
        <authorList>
            <consortium name="WormBaseParasite"/>
        </authorList>
    </citation>
    <scope>IDENTIFICATION</scope>
</reference>
<dbReference type="AlphaFoldDB" id="A0A914EIL0"/>
<dbReference type="Pfam" id="PF10321">
    <property type="entry name" value="7TM_GPCR_Srt"/>
    <property type="match status" value="1"/>
</dbReference>
<proteinExistence type="predicted"/>
<accession>A0A914EIL0</accession>
<keyword evidence="2" id="KW-1185">Reference proteome</keyword>
<evidence type="ECO:0000313" key="3">
    <source>
        <dbReference type="WBParaSite" id="ACRNAN_scaffold80.g10250.t1"/>
    </source>
</evidence>
<feature type="transmembrane region" description="Helical" evidence="1">
    <location>
        <begin position="66"/>
        <end position="87"/>
    </location>
</feature>